<dbReference type="Pfam" id="PF00048">
    <property type="entry name" value="IL8"/>
    <property type="match status" value="1"/>
</dbReference>
<evidence type="ECO:0000313" key="8">
    <source>
        <dbReference type="EMBL" id="KAJ8380501.1"/>
    </source>
</evidence>
<dbReference type="InterPro" id="IPR039809">
    <property type="entry name" value="Chemokine_b/g/d"/>
</dbReference>
<dbReference type="CDD" id="cd00273">
    <property type="entry name" value="Chemokine_CXC"/>
    <property type="match status" value="1"/>
</dbReference>
<dbReference type="EMBL" id="JAINUF010000001">
    <property type="protein sequence ID" value="KAJ8380501.1"/>
    <property type="molecule type" value="Genomic_DNA"/>
</dbReference>
<evidence type="ECO:0000256" key="4">
    <source>
        <dbReference type="ARBA" id="ARBA00022525"/>
    </source>
</evidence>
<keyword evidence="4" id="KW-0964">Secreted</keyword>
<feature type="chain" id="PRO_5041409695" description="Chemokine interleukin-8-like domain-containing protein" evidence="6">
    <location>
        <begin position="20"/>
        <end position="108"/>
    </location>
</feature>
<dbReference type="InterPro" id="IPR001089">
    <property type="entry name" value="Chemokine_CXC"/>
</dbReference>
<dbReference type="GO" id="GO:0008009">
    <property type="term" value="F:chemokine activity"/>
    <property type="evidence" value="ECO:0007669"/>
    <property type="project" value="InterPro"/>
</dbReference>
<comment type="caution">
    <text evidence="8">The sequence shown here is derived from an EMBL/GenBank/DDBJ whole genome shotgun (WGS) entry which is preliminary data.</text>
</comment>
<feature type="compositionally biased region" description="Basic residues" evidence="5">
    <location>
        <begin position="96"/>
        <end position="108"/>
    </location>
</feature>
<evidence type="ECO:0000313" key="9">
    <source>
        <dbReference type="Proteomes" id="UP001152622"/>
    </source>
</evidence>
<comment type="subcellular location">
    <subcellularLocation>
        <location evidence="1">Secreted</location>
    </subcellularLocation>
</comment>
<feature type="domain" description="Chemokine interleukin-8-like" evidence="7">
    <location>
        <begin position="26"/>
        <end position="88"/>
    </location>
</feature>
<evidence type="ECO:0000256" key="1">
    <source>
        <dbReference type="ARBA" id="ARBA00004613"/>
    </source>
</evidence>
<name>A0A9Q1JBE3_SYNKA</name>
<organism evidence="8 9">
    <name type="scientific">Synaphobranchus kaupii</name>
    <name type="common">Kaup's arrowtooth eel</name>
    <dbReference type="NCBI Taxonomy" id="118154"/>
    <lineage>
        <taxon>Eukaryota</taxon>
        <taxon>Metazoa</taxon>
        <taxon>Chordata</taxon>
        <taxon>Craniata</taxon>
        <taxon>Vertebrata</taxon>
        <taxon>Euteleostomi</taxon>
        <taxon>Actinopterygii</taxon>
        <taxon>Neopterygii</taxon>
        <taxon>Teleostei</taxon>
        <taxon>Anguilliformes</taxon>
        <taxon>Synaphobranchidae</taxon>
        <taxon>Synaphobranchus</taxon>
    </lineage>
</organism>
<dbReference type="GO" id="GO:0006952">
    <property type="term" value="P:defense response"/>
    <property type="evidence" value="ECO:0007669"/>
    <property type="project" value="InterPro"/>
</dbReference>
<protein>
    <recommendedName>
        <fullName evidence="7">Chemokine interleukin-8-like domain-containing protein</fullName>
    </recommendedName>
</protein>
<dbReference type="OrthoDB" id="8872899at2759"/>
<keyword evidence="9" id="KW-1185">Reference proteome</keyword>
<comment type="similarity">
    <text evidence="2">Belongs to the intercrine alpha (chemokine CxC) family.</text>
</comment>
<proteinExistence type="inferred from homology"/>
<dbReference type="InterPro" id="IPR036048">
    <property type="entry name" value="Interleukin_8-like_sf"/>
</dbReference>
<reference evidence="8" key="1">
    <citation type="journal article" date="2023" name="Science">
        <title>Genome structures resolve the early diversification of teleost fishes.</title>
        <authorList>
            <person name="Parey E."/>
            <person name="Louis A."/>
            <person name="Montfort J."/>
            <person name="Bouchez O."/>
            <person name="Roques C."/>
            <person name="Iampietro C."/>
            <person name="Lluch J."/>
            <person name="Castinel A."/>
            <person name="Donnadieu C."/>
            <person name="Desvignes T."/>
            <person name="Floi Bucao C."/>
            <person name="Jouanno E."/>
            <person name="Wen M."/>
            <person name="Mejri S."/>
            <person name="Dirks R."/>
            <person name="Jansen H."/>
            <person name="Henkel C."/>
            <person name="Chen W.J."/>
            <person name="Zahm M."/>
            <person name="Cabau C."/>
            <person name="Klopp C."/>
            <person name="Thompson A.W."/>
            <person name="Robinson-Rechavi M."/>
            <person name="Braasch I."/>
            <person name="Lecointre G."/>
            <person name="Bobe J."/>
            <person name="Postlethwait J.H."/>
            <person name="Berthelot C."/>
            <person name="Roest Crollius H."/>
            <person name="Guiguen Y."/>
        </authorList>
    </citation>
    <scope>NUCLEOTIDE SEQUENCE</scope>
    <source>
        <strain evidence="8">WJC10195</strain>
    </source>
</reference>
<keyword evidence="6" id="KW-0732">Signal</keyword>
<dbReference type="SUPFAM" id="SSF54117">
    <property type="entry name" value="Interleukin 8-like chemokines"/>
    <property type="match status" value="1"/>
</dbReference>
<dbReference type="AlphaFoldDB" id="A0A9Q1JBE3"/>
<dbReference type="PANTHER" id="PTHR12015">
    <property type="entry name" value="SMALL INDUCIBLE CYTOKINE A"/>
    <property type="match status" value="1"/>
</dbReference>
<evidence type="ECO:0000259" key="7">
    <source>
        <dbReference type="SMART" id="SM00199"/>
    </source>
</evidence>
<evidence type="ECO:0000256" key="6">
    <source>
        <dbReference type="SAM" id="SignalP"/>
    </source>
</evidence>
<dbReference type="PRINTS" id="PR00437">
    <property type="entry name" value="SMALLCYTKCXC"/>
</dbReference>
<gene>
    <name evidence="8" type="ORF">SKAU_G00012790</name>
</gene>
<feature type="signal peptide" evidence="6">
    <location>
        <begin position="1"/>
        <end position="19"/>
    </location>
</feature>
<dbReference type="InterPro" id="IPR033899">
    <property type="entry name" value="CXC_Chemokine_domain"/>
</dbReference>
<dbReference type="Gene3D" id="2.40.50.40">
    <property type="match status" value="1"/>
</dbReference>
<dbReference type="GO" id="GO:0005615">
    <property type="term" value="C:extracellular space"/>
    <property type="evidence" value="ECO:0007669"/>
    <property type="project" value="UniProtKB-KW"/>
</dbReference>
<dbReference type="GO" id="GO:0006955">
    <property type="term" value="P:immune response"/>
    <property type="evidence" value="ECO:0007669"/>
    <property type="project" value="InterPro"/>
</dbReference>
<accession>A0A9Q1JBE3</accession>
<dbReference type="PANTHER" id="PTHR12015:SF210">
    <property type="entry name" value="C-X-C MOTIF CHEMOKINE 9"/>
    <property type="match status" value="1"/>
</dbReference>
<dbReference type="InterPro" id="IPR001811">
    <property type="entry name" value="Chemokine_IL8-like_dom"/>
</dbReference>
<feature type="region of interest" description="Disordered" evidence="5">
    <location>
        <begin position="78"/>
        <end position="108"/>
    </location>
</feature>
<dbReference type="Proteomes" id="UP001152622">
    <property type="component" value="Chromosome 1"/>
</dbReference>
<evidence type="ECO:0000256" key="2">
    <source>
        <dbReference type="ARBA" id="ARBA00010665"/>
    </source>
</evidence>
<evidence type="ECO:0000256" key="3">
    <source>
        <dbReference type="ARBA" id="ARBA00022514"/>
    </source>
</evidence>
<sequence>MNTATLIYLCVVVVGVTHCAGPIKGTERCICTGTPMKRVHLKRMLTIETFSASPFCSKIEILATVKKTGKKLCLDPRGKQGKRFLNNKRTLTQMKNPKKKRGKKKRRN</sequence>
<keyword evidence="3" id="KW-0202">Cytokine</keyword>
<dbReference type="SMART" id="SM00199">
    <property type="entry name" value="SCY"/>
    <property type="match status" value="1"/>
</dbReference>
<evidence type="ECO:0000256" key="5">
    <source>
        <dbReference type="SAM" id="MobiDB-lite"/>
    </source>
</evidence>